<dbReference type="SMART" id="SM01144">
    <property type="entry name" value="DTW"/>
    <property type="match status" value="1"/>
</dbReference>
<dbReference type="GO" id="GO:0008033">
    <property type="term" value="P:tRNA processing"/>
    <property type="evidence" value="ECO:0007669"/>
    <property type="project" value="UniProtKB-KW"/>
</dbReference>
<evidence type="ECO:0000256" key="3">
    <source>
        <dbReference type="ARBA" id="ARBA00022691"/>
    </source>
</evidence>
<dbReference type="Proteomes" id="UP000002943">
    <property type="component" value="Unassembled WGS sequence"/>
</dbReference>
<dbReference type="GO" id="GO:0016432">
    <property type="term" value="F:tRNA-uridine aminocarboxypropyltransferase activity"/>
    <property type="evidence" value="ECO:0007669"/>
    <property type="project" value="UniProtKB-EC"/>
</dbReference>
<evidence type="ECO:0000259" key="6">
    <source>
        <dbReference type="SMART" id="SM01144"/>
    </source>
</evidence>
<feature type="domain" description="DTW" evidence="6">
    <location>
        <begin position="2"/>
        <end position="141"/>
    </location>
</feature>
<evidence type="ECO:0000313" key="7">
    <source>
        <dbReference type="EMBL" id="EFP97348.1"/>
    </source>
</evidence>
<reference evidence="7 8" key="1">
    <citation type="journal article" date="2012" name="Int. J. Syst. Evol. Microbiol.">
        <title>Vibrio caribbeanicus sp. nov., isolated from the marine sponge Scleritoderma cyanea.</title>
        <authorList>
            <person name="Hoffmann M."/>
            <person name="Monday S.R."/>
            <person name="Allard M.W."/>
            <person name="Strain E.A."/>
            <person name="Whittaker P."/>
            <person name="Naum M."/>
            <person name="McCarthy P.J."/>
            <person name="Lopez J.V."/>
            <person name="Fischer M."/>
            <person name="Brown E.W."/>
        </authorList>
    </citation>
    <scope>NUCLEOTIDE SEQUENCE [LARGE SCALE GENOMIC DNA]</scope>
    <source>
        <strain evidence="7 8">ATCC BAA-2122</strain>
    </source>
</reference>
<keyword evidence="3" id="KW-0949">S-adenosyl-L-methionine</keyword>
<name>E3BHQ9_9VIBR</name>
<evidence type="ECO:0000256" key="4">
    <source>
        <dbReference type="ARBA" id="ARBA00022694"/>
    </source>
</evidence>
<keyword evidence="2" id="KW-0808">Transferase</keyword>
<evidence type="ECO:0000256" key="1">
    <source>
        <dbReference type="ARBA" id="ARBA00012386"/>
    </source>
</evidence>
<organism evidence="7 8">
    <name type="scientific">Vibrio caribbeanicus ATCC BAA-2122</name>
    <dbReference type="NCBI Taxonomy" id="796620"/>
    <lineage>
        <taxon>Bacteria</taxon>
        <taxon>Pseudomonadati</taxon>
        <taxon>Pseudomonadota</taxon>
        <taxon>Gammaproteobacteria</taxon>
        <taxon>Vibrionales</taxon>
        <taxon>Vibrionaceae</taxon>
        <taxon>Vibrio</taxon>
    </lineage>
</organism>
<dbReference type="AlphaFoldDB" id="E3BHQ9"/>
<evidence type="ECO:0000256" key="2">
    <source>
        <dbReference type="ARBA" id="ARBA00022679"/>
    </source>
</evidence>
<keyword evidence="4" id="KW-0819">tRNA processing</keyword>
<dbReference type="InterPro" id="IPR039262">
    <property type="entry name" value="DTWD2/TAPT"/>
</dbReference>
<keyword evidence="8" id="KW-1185">Reference proteome</keyword>
<dbReference type="eggNOG" id="COG3148">
    <property type="taxonomic scope" value="Bacteria"/>
</dbReference>
<comment type="caution">
    <text evidence="7">The sequence shown here is derived from an EMBL/GenBank/DDBJ whole genome shotgun (WGS) entry which is preliminary data.</text>
</comment>
<dbReference type="Pfam" id="PF03942">
    <property type="entry name" value="DTW"/>
    <property type="match status" value="1"/>
</dbReference>
<evidence type="ECO:0000313" key="8">
    <source>
        <dbReference type="Proteomes" id="UP000002943"/>
    </source>
</evidence>
<gene>
    <name evidence="7" type="ORF">VIBC2010_18174</name>
</gene>
<dbReference type="PANTHER" id="PTHR21392:SF0">
    <property type="entry name" value="TRNA-URIDINE AMINOCARBOXYPROPYLTRANSFERASE 2"/>
    <property type="match status" value="1"/>
</dbReference>
<proteinExistence type="inferred from homology"/>
<dbReference type="EC" id="2.5.1.25" evidence="1"/>
<evidence type="ECO:0000256" key="5">
    <source>
        <dbReference type="ARBA" id="ARBA00034489"/>
    </source>
</evidence>
<comment type="similarity">
    <text evidence="5">Belongs to the TDD superfamily. DTWD2 family.</text>
</comment>
<dbReference type="EMBL" id="AEIU01000059">
    <property type="protein sequence ID" value="EFP97348.1"/>
    <property type="molecule type" value="Genomic_DNA"/>
</dbReference>
<accession>E3BHQ9</accession>
<dbReference type="STRING" id="796620.VIBC2010_18174"/>
<dbReference type="InterPro" id="IPR005636">
    <property type="entry name" value="DTW"/>
</dbReference>
<dbReference type="PANTHER" id="PTHR21392">
    <property type="entry name" value="TRNA-URIDINE AMINOCARBOXYPROPYLTRANSFERASE 2"/>
    <property type="match status" value="1"/>
</dbReference>
<sequence>MTNSYCFVGEDFTHHTELNQLIGDSDYQHFVLYPGETSVNYQVVKNTLTKKNKVRVILLDGTWKKAYKIWQLSSNINELPQVHLPPDLEGNYRIRKAPNKNSLSTVEAGYHILSLIEPEMDFSPLLTAFEQMIDFQIRQIPQEVFARNYR</sequence>
<protein>
    <recommendedName>
        <fullName evidence="1">tRNA-uridine aminocarboxypropyltransferase</fullName>
        <ecNumber evidence="1">2.5.1.25</ecNumber>
    </recommendedName>
</protein>